<dbReference type="PROSITE" id="PS50002">
    <property type="entry name" value="SH3"/>
    <property type="match status" value="1"/>
</dbReference>
<dbReference type="SUPFAM" id="SSF50729">
    <property type="entry name" value="PH domain-like"/>
    <property type="match status" value="1"/>
</dbReference>
<dbReference type="Gene3D" id="2.60.40.150">
    <property type="entry name" value="C2 domain"/>
    <property type="match status" value="1"/>
</dbReference>
<dbReference type="GO" id="GO:0005096">
    <property type="term" value="F:GTPase activator activity"/>
    <property type="evidence" value="ECO:0007669"/>
    <property type="project" value="UniProtKB-KW"/>
</dbReference>
<evidence type="ECO:0000259" key="17">
    <source>
        <dbReference type="PROSITE" id="PS50002"/>
    </source>
</evidence>
<dbReference type="SMART" id="SM00239">
    <property type="entry name" value="C2"/>
    <property type="match status" value="1"/>
</dbReference>
<dbReference type="Pfam" id="PF00017">
    <property type="entry name" value="SH2"/>
    <property type="match status" value="2"/>
</dbReference>
<comment type="subcellular location">
    <subcellularLocation>
        <location evidence="1">Cytoplasm</location>
    </subcellularLocation>
</comment>
<reference evidence="21" key="1">
    <citation type="submission" date="2025-08" db="UniProtKB">
        <authorList>
            <consortium name="Ensembl"/>
        </authorList>
    </citation>
    <scope>IDENTIFICATION</scope>
</reference>
<dbReference type="FunFam" id="3.30.505.10:FF:000046">
    <property type="entry name" value="RAS p21 protein activator 1"/>
    <property type="match status" value="1"/>
</dbReference>
<dbReference type="PROSITE" id="PS50003">
    <property type="entry name" value="PH_DOMAIN"/>
    <property type="match status" value="1"/>
</dbReference>
<evidence type="ECO:0000256" key="3">
    <source>
        <dbReference type="ARBA" id="ARBA00022468"/>
    </source>
</evidence>
<feature type="domain" description="SH3" evidence="17">
    <location>
        <begin position="111"/>
        <end position="173"/>
    </location>
</feature>
<dbReference type="InterPro" id="IPR008936">
    <property type="entry name" value="Rho_GTPase_activation_prot"/>
</dbReference>
<dbReference type="Proteomes" id="UP001108240">
    <property type="component" value="Unplaced"/>
</dbReference>
<dbReference type="GO" id="GO:0048731">
    <property type="term" value="P:system development"/>
    <property type="evidence" value="ECO:0007669"/>
    <property type="project" value="UniProtKB-ARBA"/>
</dbReference>
<evidence type="ECO:0000256" key="14">
    <source>
        <dbReference type="PROSITE-ProRule" id="PRU00191"/>
    </source>
</evidence>
<evidence type="ECO:0000256" key="10">
    <source>
        <dbReference type="ARBA" id="ARBA00065582"/>
    </source>
</evidence>
<feature type="domain" description="PH" evidence="18">
    <location>
        <begin position="306"/>
        <end position="410"/>
    </location>
</feature>
<evidence type="ECO:0000259" key="19">
    <source>
        <dbReference type="PROSITE" id="PS50004"/>
    </source>
</evidence>
<feature type="domain" description="SH2" evidence="16">
    <location>
        <begin position="13"/>
        <end position="104"/>
    </location>
</feature>
<evidence type="ECO:0000256" key="2">
    <source>
        <dbReference type="ARBA" id="ARBA00022443"/>
    </source>
</evidence>
<dbReference type="GO" id="GO:0019899">
    <property type="term" value="F:enzyme binding"/>
    <property type="evidence" value="ECO:0007669"/>
    <property type="project" value="UniProtKB-ARBA"/>
</dbReference>
<dbReference type="InterPro" id="IPR039360">
    <property type="entry name" value="Ras_GTPase"/>
</dbReference>
<dbReference type="GO" id="GO:0005737">
    <property type="term" value="C:cytoplasm"/>
    <property type="evidence" value="ECO:0007669"/>
    <property type="project" value="UniProtKB-SubCell"/>
</dbReference>
<dbReference type="InterPro" id="IPR001452">
    <property type="entry name" value="SH3_domain"/>
</dbReference>
<keyword evidence="7" id="KW-0007">Acetylation</keyword>
<dbReference type="PROSITE" id="PS50001">
    <property type="entry name" value="SH2"/>
    <property type="match status" value="2"/>
</dbReference>
<organism evidence="21 22">
    <name type="scientific">Cyprinus carpio carpio</name>
    <dbReference type="NCBI Taxonomy" id="630221"/>
    <lineage>
        <taxon>Eukaryota</taxon>
        <taxon>Metazoa</taxon>
        <taxon>Chordata</taxon>
        <taxon>Craniata</taxon>
        <taxon>Vertebrata</taxon>
        <taxon>Euteleostomi</taxon>
        <taxon>Actinopterygii</taxon>
        <taxon>Neopterygii</taxon>
        <taxon>Teleostei</taxon>
        <taxon>Ostariophysi</taxon>
        <taxon>Cypriniformes</taxon>
        <taxon>Cyprinidae</taxon>
        <taxon>Cyprininae</taxon>
        <taxon>Cyprinus</taxon>
    </lineage>
</organism>
<dbReference type="InterPro" id="IPR035892">
    <property type="entry name" value="C2_domain_sf"/>
</dbReference>
<dbReference type="SUPFAM" id="SSF50044">
    <property type="entry name" value="SH3-domain"/>
    <property type="match status" value="1"/>
</dbReference>
<dbReference type="FunFam" id="3.30.505.10:FF:000033">
    <property type="entry name" value="RAS p21 protein activator 1"/>
    <property type="match status" value="1"/>
</dbReference>
<evidence type="ECO:0000256" key="11">
    <source>
        <dbReference type="ARBA" id="ARBA00071364"/>
    </source>
</evidence>
<dbReference type="PROSITE" id="PS50018">
    <property type="entry name" value="RAS_GTPASE_ACTIV_2"/>
    <property type="match status" value="1"/>
</dbReference>
<dbReference type="SMART" id="SM00326">
    <property type="entry name" value="SH3"/>
    <property type="match status" value="1"/>
</dbReference>
<dbReference type="PRINTS" id="PR00401">
    <property type="entry name" value="SH2DOMAIN"/>
</dbReference>
<dbReference type="PROSITE" id="PS00509">
    <property type="entry name" value="RAS_GTPASE_ACTIV_1"/>
    <property type="match status" value="1"/>
</dbReference>
<dbReference type="GeneTree" id="ENSGT00940000155846"/>
<dbReference type="Ensembl" id="ENSCCRT00000071862.2">
    <property type="protein sequence ID" value="ENSCCRP00000066323.2"/>
    <property type="gene ID" value="ENSCCRG00000032728.2"/>
</dbReference>
<dbReference type="PANTHER" id="PTHR10194">
    <property type="entry name" value="RAS GTPASE-ACTIVATING PROTEINS"/>
    <property type="match status" value="1"/>
</dbReference>
<dbReference type="Pfam" id="PF00616">
    <property type="entry name" value="RasGAP"/>
    <property type="match status" value="1"/>
</dbReference>
<dbReference type="InterPro" id="IPR023152">
    <property type="entry name" value="RasGAP_CS"/>
</dbReference>
<accession>A0A8C1HPV0</accession>
<dbReference type="Gene3D" id="2.30.30.40">
    <property type="entry name" value="SH3 Domains"/>
    <property type="match status" value="1"/>
</dbReference>
<evidence type="ECO:0000256" key="12">
    <source>
        <dbReference type="ARBA" id="ARBA00081093"/>
    </source>
</evidence>
<dbReference type="InterPro" id="IPR001849">
    <property type="entry name" value="PH_domain"/>
</dbReference>
<evidence type="ECO:0000256" key="4">
    <source>
        <dbReference type="ARBA" id="ARBA00022490"/>
    </source>
</evidence>
<dbReference type="CDD" id="cd05391">
    <property type="entry name" value="RasGAP_p120GAP"/>
    <property type="match status" value="1"/>
</dbReference>
<dbReference type="InterPro" id="IPR036860">
    <property type="entry name" value="SH2_dom_sf"/>
</dbReference>
<feature type="domain" description="C2" evidence="19">
    <location>
        <begin position="411"/>
        <end position="524"/>
    </location>
</feature>
<evidence type="ECO:0000256" key="8">
    <source>
        <dbReference type="ARBA" id="ARBA00022999"/>
    </source>
</evidence>
<name>A0A8C1HPV0_CYPCA</name>
<dbReference type="Pfam" id="PF00168">
    <property type="entry name" value="C2"/>
    <property type="match status" value="1"/>
</dbReference>
<keyword evidence="5" id="KW-0597">Phosphoprotein</keyword>
<dbReference type="SUPFAM" id="SSF55550">
    <property type="entry name" value="SH2 domain"/>
    <property type="match status" value="2"/>
</dbReference>
<evidence type="ECO:0000256" key="13">
    <source>
        <dbReference type="ARBA" id="ARBA00081159"/>
    </source>
</evidence>
<proteinExistence type="predicted"/>
<dbReference type="AlphaFoldDB" id="A0A8C1HPV0"/>
<dbReference type="InterPro" id="IPR011993">
    <property type="entry name" value="PH-like_dom_sf"/>
</dbReference>
<evidence type="ECO:0000256" key="15">
    <source>
        <dbReference type="PROSITE-ProRule" id="PRU00192"/>
    </source>
</evidence>
<comment type="subunit">
    <text evidence="10">Interacts with SQSTM1. Interacts with SPSB1; the interaction does not promote degradation. Interacts with CAV2 (tyrosine phosphorylated form). Directly interacts with NCK1. Interacts with PDGFRB (tyrosine phosphorylated). Interacts (via SH2 domain) with the 'Tyr-9' phosphorylated form of PDPK1. Interacts with tyrosine-phosphorylated EPHB4.</text>
</comment>
<keyword evidence="9" id="KW-0449">Lipoprotein</keyword>
<dbReference type="FunFam" id="2.30.30.40:FF:000050">
    <property type="entry name" value="RAS p21 protein activator 1"/>
    <property type="match status" value="1"/>
</dbReference>
<dbReference type="Gene3D" id="3.30.505.10">
    <property type="entry name" value="SH2 domain"/>
    <property type="match status" value="2"/>
</dbReference>
<evidence type="ECO:0000313" key="22">
    <source>
        <dbReference type="Proteomes" id="UP001108240"/>
    </source>
</evidence>
<evidence type="ECO:0000259" key="16">
    <source>
        <dbReference type="PROSITE" id="PS50001"/>
    </source>
</evidence>
<keyword evidence="22" id="KW-1185">Reference proteome</keyword>
<dbReference type="PANTHER" id="PTHR10194:SF146">
    <property type="entry name" value="RAS GTPASE-ACTIVATING PROTEIN 1"/>
    <property type="match status" value="1"/>
</dbReference>
<dbReference type="SUPFAM" id="SSF48350">
    <property type="entry name" value="GTPase activation domain, GAP"/>
    <property type="match status" value="1"/>
</dbReference>
<keyword evidence="6" id="KW-0677">Repeat</keyword>
<dbReference type="CDD" id="cd13260">
    <property type="entry name" value="PH_RASA1"/>
    <property type="match status" value="1"/>
</dbReference>
<keyword evidence="3" id="KW-0343">GTPase activation</keyword>
<feature type="domain" description="Ras-GAP" evidence="20">
    <location>
        <begin position="582"/>
        <end position="776"/>
    </location>
</feature>
<dbReference type="CDD" id="cd11788">
    <property type="entry name" value="SH3_RasGAP"/>
    <property type="match status" value="1"/>
</dbReference>
<evidence type="ECO:0000313" key="21">
    <source>
        <dbReference type="Ensembl" id="ENSCCRP00000066323.2"/>
    </source>
</evidence>
<evidence type="ECO:0000259" key="20">
    <source>
        <dbReference type="PROSITE" id="PS50018"/>
    </source>
</evidence>
<dbReference type="SUPFAM" id="SSF49562">
    <property type="entry name" value="C2 domain (Calcium/lipid-binding domain, CaLB)"/>
    <property type="match status" value="1"/>
</dbReference>
<dbReference type="InterPro" id="IPR035842">
    <property type="entry name" value="RasGAP_C_SH2"/>
</dbReference>
<dbReference type="FunFam" id="1.10.506.10:FF:000007">
    <property type="entry name" value="RAS p21 protein activator 1"/>
    <property type="match status" value="1"/>
</dbReference>
<keyword evidence="4" id="KW-0963">Cytoplasm</keyword>
<dbReference type="GO" id="GO:0005102">
    <property type="term" value="F:signaling receptor binding"/>
    <property type="evidence" value="ECO:0007669"/>
    <property type="project" value="UniProtKB-ARBA"/>
</dbReference>
<dbReference type="FunFam" id="2.60.40.150:FF:000052">
    <property type="entry name" value="RAS p21 protein activator 1"/>
    <property type="match status" value="1"/>
</dbReference>
<reference evidence="21" key="2">
    <citation type="submission" date="2025-09" db="UniProtKB">
        <authorList>
            <consortium name="Ensembl"/>
        </authorList>
    </citation>
    <scope>IDENTIFICATION</scope>
</reference>
<evidence type="ECO:0000256" key="7">
    <source>
        <dbReference type="ARBA" id="ARBA00022990"/>
    </source>
</evidence>
<dbReference type="InterPro" id="IPR000008">
    <property type="entry name" value="C2_dom"/>
</dbReference>
<dbReference type="PROSITE" id="PS50004">
    <property type="entry name" value="C2"/>
    <property type="match status" value="1"/>
</dbReference>
<dbReference type="Pfam" id="PF00169">
    <property type="entry name" value="PH"/>
    <property type="match status" value="1"/>
</dbReference>
<keyword evidence="8 14" id="KW-0727">SH2 domain</keyword>
<sequence>ITVRGVEYFLNKWYHGMLDRTIAEERLRQARTPGSYLIRESDRRPGSFVLSFLSVTNVVNHFRIIAMCGDYYIGGRRFSSLSDLIGYYSYVSCLLKGEKLSSPVAPPEPVEDRRRVRAILPYTKVPETDEISFLKGDIFIVHNELDDGWMWVTNVRTEEQGLIVDDLVEEVGREEDPHEGKIWYHRKISKQEAYNLLMTVGQVCSFLVRPSDNTPGDYSLFFRTNENIQRFKISPTPNNQYMMGGRYYNSVDDIIERYRKEQIVEGYTLKDPVSVQQKEQVLSDLVDGREIYNTIRRKTKDAFYKNIVKKGYLLFNKGKGKRWKHLYFILEGNDAQLIYFESEKRATKPKGLIDLSVCSVYGVHDSLFGRPNCFQIVVQHFSEEQIIFYFAGETPEQAQDWMKCLQTFCSNLRKPLQTTFNKRLRQVSSLVLYVEEAHKLPIKHFTNPYCTISLNSVQVAKTHPREGQNPVFTEEFIFDDLSSDINRFEISLSNKTKKSKESDILFMRCQLSKLQRGQMIDEWFPLSSYVPLKGIEPGSLRIRVRYSMEKIMSEEEYSEFKELILQRDYHVIYALAHVCGQDRTLLASILLRILRHERAEAPLLRMLNDREINMEDEATTLFRATTLASTLMEQYMKATATPFVHHALKDTILKIMESKQSCELNPSKLEKNEDVNLNLAHLLNILSELVEKIFMAAEILPPTLRYIYGCLQKSVQQKWPTNTTMRTRVVSGFVFLRLICPAILNPRMFNIIADPPSSTAGRTLTLVAKSVQNLANLVEFGAKEPYMEGVNPFIKNNKERMIMFLDELGNVPDLPESTEHFRTDLSRDLAALHEICATHSDELRTLSNERGAQQHVLKKLLAITELLQQKQAHYAMSNSTR</sequence>
<protein>
    <recommendedName>
        <fullName evidence="11">Ras GTPase-activating protein 1</fullName>
    </recommendedName>
    <alternativeName>
        <fullName evidence="12">Ras p21 protein activator</fullName>
    </alternativeName>
    <alternativeName>
        <fullName evidence="13">p120GAP</fullName>
    </alternativeName>
</protein>
<dbReference type="FunFam" id="2.30.29.30:FF:000090">
    <property type="entry name" value="RAS p21 protein activator 1"/>
    <property type="match status" value="1"/>
</dbReference>
<keyword evidence="2 15" id="KW-0728">SH3 domain</keyword>
<evidence type="ECO:0000256" key="5">
    <source>
        <dbReference type="ARBA" id="ARBA00022553"/>
    </source>
</evidence>
<dbReference type="InterPro" id="IPR035652">
    <property type="entry name" value="RasGAP_SH3"/>
</dbReference>
<dbReference type="InterPro" id="IPR001936">
    <property type="entry name" value="RasGAP_dom"/>
</dbReference>
<dbReference type="Gene3D" id="1.10.506.10">
    <property type="entry name" value="GTPase Activation - p120gap, domain 1"/>
    <property type="match status" value="2"/>
</dbReference>
<dbReference type="SMART" id="SM00323">
    <property type="entry name" value="RasGAP"/>
    <property type="match status" value="1"/>
</dbReference>
<dbReference type="Pfam" id="PF00018">
    <property type="entry name" value="SH3_1"/>
    <property type="match status" value="1"/>
</dbReference>
<dbReference type="SMART" id="SM00233">
    <property type="entry name" value="PH"/>
    <property type="match status" value="1"/>
</dbReference>
<dbReference type="InterPro" id="IPR036028">
    <property type="entry name" value="SH3-like_dom_sf"/>
</dbReference>
<evidence type="ECO:0000256" key="9">
    <source>
        <dbReference type="ARBA" id="ARBA00023288"/>
    </source>
</evidence>
<evidence type="ECO:0000256" key="6">
    <source>
        <dbReference type="ARBA" id="ARBA00022737"/>
    </source>
</evidence>
<dbReference type="CDD" id="cd08400">
    <property type="entry name" value="C2_Ras_p21A1"/>
    <property type="match status" value="1"/>
</dbReference>
<feature type="domain" description="SH2" evidence="16">
    <location>
        <begin position="183"/>
        <end position="273"/>
    </location>
</feature>
<dbReference type="SMART" id="SM00252">
    <property type="entry name" value="SH2"/>
    <property type="match status" value="2"/>
</dbReference>
<evidence type="ECO:0000256" key="1">
    <source>
        <dbReference type="ARBA" id="ARBA00004496"/>
    </source>
</evidence>
<evidence type="ECO:0000259" key="18">
    <source>
        <dbReference type="PROSITE" id="PS50003"/>
    </source>
</evidence>
<dbReference type="CDD" id="cd10354">
    <property type="entry name" value="SH2_Cterm_RasGAP"/>
    <property type="match status" value="1"/>
</dbReference>
<dbReference type="Gene3D" id="2.30.29.30">
    <property type="entry name" value="Pleckstrin-homology domain (PH domain)/Phosphotyrosine-binding domain (PTB)"/>
    <property type="match status" value="1"/>
</dbReference>
<dbReference type="InterPro" id="IPR000980">
    <property type="entry name" value="SH2"/>
</dbReference>